<keyword evidence="4" id="KW-0805">Transcription regulation</keyword>
<accession>A0ABR7JQC1</accession>
<dbReference type="CDD" id="cd00383">
    <property type="entry name" value="trans_reg_C"/>
    <property type="match status" value="1"/>
</dbReference>
<evidence type="ECO:0000256" key="6">
    <source>
        <dbReference type="ARBA" id="ARBA00023163"/>
    </source>
</evidence>
<dbReference type="Pfam" id="PF00486">
    <property type="entry name" value="Trans_reg_C"/>
    <property type="match status" value="1"/>
</dbReference>
<dbReference type="InterPro" id="IPR036388">
    <property type="entry name" value="WH-like_DNA-bd_sf"/>
</dbReference>
<evidence type="ECO:0000256" key="9">
    <source>
        <dbReference type="PROSITE-ProRule" id="PRU01091"/>
    </source>
</evidence>
<dbReference type="PANTHER" id="PTHR48111:SF1">
    <property type="entry name" value="TWO-COMPONENT RESPONSE REGULATOR ORR33"/>
    <property type="match status" value="1"/>
</dbReference>
<dbReference type="Pfam" id="PF00072">
    <property type="entry name" value="Response_reg"/>
    <property type="match status" value="1"/>
</dbReference>
<keyword evidence="3" id="KW-0902">Two-component regulatory system</keyword>
<proteinExistence type="predicted"/>
<reference evidence="12 13" key="1">
    <citation type="submission" date="2020-08" db="EMBL/GenBank/DDBJ databases">
        <authorList>
            <person name="Liu C."/>
            <person name="Sun Q."/>
        </authorList>
    </citation>
    <scope>NUCLEOTIDE SEQUENCE [LARGE SCALE GENOMIC DNA]</scope>
    <source>
        <strain evidence="12 13">NSJ-18</strain>
    </source>
</reference>
<evidence type="ECO:0000256" key="5">
    <source>
        <dbReference type="ARBA" id="ARBA00023125"/>
    </source>
</evidence>
<dbReference type="RefSeq" id="WP_187127911.1">
    <property type="nucleotide sequence ID" value="NZ_JACRWE010000004.1"/>
</dbReference>
<dbReference type="InterPro" id="IPR001867">
    <property type="entry name" value="OmpR/PhoB-type_DNA-bd"/>
</dbReference>
<evidence type="ECO:0000256" key="1">
    <source>
        <dbReference type="ARBA" id="ARBA00018672"/>
    </source>
</evidence>
<dbReference type="InterPro" id="IPR001789">
    <property type="entry name" value="Sig_transdc_resp-reg_receiver"/>
</dbReference>
<keyword evidence="13" id="KW-1185">Reference proteome</keyword>
<gene>
    <name evidence="12" type="ORF">H8923_10090</name>
</gene>
<feature type="modified residue" description="4-aspartylphosphate" evidence="8">
    <location>
        <position position="52"/>
    </location>
</feature>
<organism evidence="12 13">
    <name type="scientific">Romboutsia faecis</name>
    <dbReference type="NCBI Taxonomy" id="2764597"/>
    <lineage>
        <taxon>Bacteria</taxon>
        <taxon>Bacillati</taxon>
        <taxon>Bacillota</taxon>
        <taxon>Clostridia</taxon>
        <taxon>Peptostreptococcales</taxon>
        <taxon>Peptostreptococcaceae</taxon>
        <taxon>Romboutsia</taxon>
    </lineage>
</organism>
<keyword evidence="2 8" id="KW-0597">Phosphoprotein</keyword>
<dbReference type="InterPro" id="IPR039420">
    <property type="entry name" value="WalR-like"/>
</dbReference>
<keyword evidence="6" id="KW-0804">Transcription</keyword>
<protein>
    <recommendedName>
        <fullName evidence="1">Stage 0 sporulation protein A homolog</fullName>
    </recommendedName>
</protein>
<feature type="domain" description="Response regulatory" evidence="10">
    <location>
        <begin position="3"/>
        <end position="115"/>
    </location>
</feature>
<evidence type="ECO:0000256" key="3">
    <source>
        <dbReference type="ARBA" id="ARBA00023012"/>
    </source>
</evidence>
<evidence type="ECO:0000256" key="2">
    <source>
        <dbReference type="ARBA" id="ARBA00022553"/>
    </source>
</evidence>
<dbReference type="Gene3D" id="1.10.10.10">
    <property type="entry name" value="Winged helix-like DNA-binding domain superfamily/Winged helix DNA-binding domain"/>
    <property type="match status" value="1"/>
</dbReference>
<feature type="domain" description="OmpR/PhoB-type" evidence="11">
    <location>
        <begin position="122"/>
        <end position="217"/>
    </location>
</feature>
<evidence type="ECO:0000259" key="10">
    <source>
        <dbReference type="PROSITE" id="PS50110"/>
    </source>
</evidence>
<evidence type="ECO:0000256" key="4">
    <source>
        <dbReference type="ARBA" id="ARBA00023015"/>
    </source>
</evidence>
<feature type="DNA-binding region" description="OmpR/PhoB-type" evidence="9">
    <location>
        <begin position="122"/>
        <end position="217"/>
    </location>
</feature>
<comment type="function">
    <text evidence="7">May play the central regulatory role in sporulation. It may be an element of the effector pathway responsible for the activation of sporulation genes in response to nutritional stress. Spo0A may act in concert with spo0H (a sigma factor) to control the expression of some genes that are critical to the sporulation process.</text>
</comment>
<dbReference type="InterPro" id="IPR011006">
    <property type="entry name" value="CheY-like_superfamily"/>
</dbReference>
<dbReference type="SMART" id="SM00862">
    <property type="entry name" value="Trans_reg_C"/>
    <property type="match status" value="1"/>
</dbReference>
<dbReference type="SUPFAM" id="SSF46894">
    <property type="entry name" value="C-terminal effector domain of the bipartite response regulators"/>
    <property type="match status" value="1"/>
</dbReference>
<name>A0ABR7JQC1_9FIRM</name>
<dbReference type="Gene3D" id="3.40.50.2300">
    <property type="match status" value="1"/>
</dbReference>
<evidence type="ECO:0000256" key="8">
    <source>
        <dbReference type="PROSITE-ProRule" id="PRU00169"/>
    </source>
</evidence>
<evidence type="ECO:0000313" key="13">
    <source>
        <dbReference type="Proteomes" id="UP000609849"/>
    </source>
</evidence>
<dbReference type="SUPFAM" id="SSF52172">
    <property type="entry name" value="CheY-like"/>
    <property type="match status" value="1"/>
</dbReference>
<dbReference type="PROSITE" id="PS50110">
    <property type="entry name" value="RESPONSE_REGULATORY"/>
    <property type="match status" value="1"/>
</dbReference>
<keyword evidence="5 9" id="KW-0238">DNA-binding</keyword>
<dbReference type="InterPro" id="IPR016032">
    <property type="entry name" value="Sig_transdc_resp-reg_C-effctor"/>
</dbReference>
<dbReference type="Proteomes" id="UP000609849">
    <property type="component" value="Unassembled WGS sequence"/>
</dbReference>
<dbReference type="PANTHER" id="PTHR48111">
    <property type="entry name" value="REGULATOR OF RPOS"/>
    <property type="match status" value="1"/>
</dbReference>
<comment type="caution">
    <text evidence="12">The sequence shown here is derived from an EMBL/GenBank/DDBJ whole genome shotgun (WGS) entry which is preliminary data.</text>
</comment>
<dbReference type="Gene3D" id="6.10.250.690">
    <property type="match status" value="1"/>
</dbReference>
<evidence type="ECO:0000256" key="7">
    <source>
        <dbReference type="ARBA" id="ARBA00024867"/>
    </source>
</evidence>
<dbReference type="EMBL" id="JACRWE010000004">
    <property type="protein sequence ID" value="MBC5997112.1"/>
    <property type="molecule type" value="Genomic_DNA"/>
</dbReference>
<evidence type="ECO:0000313" key="12">
    <source>
        <dbReference type="EMBL" id="MBC5997112.1"/>
    </source>
</evidence>
<evidence type="ECO:0000259" key="11">
    <source>
        <dbReference type="PROSITE" id="PS51755"/>
    </source>
</evidence>
<dbReference type="SMART" id="SM00448">
    <property type="entry name" value="REC"/>
    <property type="match status" value="1"/>
</dbReference>
<sequence>MTKILIVEDEIAIAELLQIGLTRRGYASEYVLNGREAADLIENINYDLILLDIMLPEINGYELMGYIETINIPTIFITAKGALKDKVKGLRIGADDYIVKPFELDEVEARVESVLRRYGKVNGCVVFNDIEINIKTRTVTKMGEEITLTPKEYELLSTLIKNKNTLLYREDLFEKVWEKEFTGDSRTLDLHIQRLRKKLDDKDIIKTVYGVGYIMKG</sequence>
<dbReference type="PROSITE" id="PS51755">
    <property type="entry name" value="OMPR_PHOB"/>
    <property type="match status" value="1"/>
</dbReference>